<dbReference type="PANTHER" id="PTHR33154">
    <property type="entry name" value="TRANSCRIPTIONAL REGULATOR, ARSR FAMILY"/>
    <property type="match status" value="1"/>
</dbReference>
<accession>A0A1H1UK14</accession>
<protein>
    <submittedName>
        <fullName evidence="5">Transcriptional regulator, ArsR family</fullName>
    </submittedName>
</protein>
<dbReference type="EMBL" id="LT629765">
    <property type="protein sequence ID" value="SDS72828.1"/>
    <property type="molecule type" value="Genomic_DNA"/>
</dbReference>
<evidence type="ECO:0000259" key="4">
    <source>
        <dbReference type="PROSITE" id="PS50987"/>
    </source>
</evidence>
<dbReference type="OrthoDB" id="9798835at2"/>
<keyword evidence="2" id="KW-0238">DNA-binding</keyword>
<evidence type="ECO:0000313" key="6">
    <source>
        <dbReference type="Proteomes" id="UP000182237"/>
    </source>
</evidence>
<evidence type="ECO:0000313" key="5">
    <source>
        <dbReference type="EMBL" id="SDS72828.1"/>
    </source>
</evidence>
<dbReference type="InterPro" id="IPR036388">
    <property type="entry name" value="WH-like_DNA-bd_sf"/>
</dbReference>
<dbReference type="PRINTS" id="PR00778">
    <property type="entry name" value="HTHARSR"/>
</dbReference>
<organism evidence="5 6">
    <name type="scientific">Corynebacterium timonense</name>
    <dbReference type="NCBI Taxonomy" id="441500"/>
    <lineage>
        <taxon>Bacteria</taxon>
        <taxon>Bacillati</taxon>
        <taxon>Actinomycetota</taxon>
        <taxon>Actinomycetes</taxon>
        <taxon>Mycobacteriales</taxon>
        <taxon>Corynebacteriaceae</taxon>
        <taxon>Corynebacterium</taxon>
    </lineage>
</organism>
<evidence type="ECO:0000256" key="2">
    <source>
        <dbReference type="ARBA" id="ARBA00023125"/>
    </source>
</evidence>
<dbReference type="Proteomes" id="UP000182237">
    <property type="component" value="Chromosome I"/>
</dbReference>
<keyword evidence="1" id="KW-0805">Transcription regulation</keyword>
<dbReference type="InterPro" id="IPR036390">
    <property type="entry name" value="WH_DNA-bd_sf"/>
</dbReference>
<dbReference type="Gene3D" id="1.10.10.10">
    <property type="entry name" value="Winged helix-like DNA-binding domain superfamily/Winged helix DNA-binding domain"/>
    <property type="match status" value="1"/>
</dbReference>
<dbReference type="GO" id="GO:0003677">
    <property type="term" value="F:DNA binding"/>
    <property type="evidence" value="ECO:0007669"/>
    <property type="project" value="UniProtKB-KW"/>
</dbReference>
<dbReference type="AlphaFoldDB" id="A0A1H1UK14"/>
<dbReference type="GO" id="GO:0003700">
    <property type="term" value="F:DNA-binding transcription factor activity"/>
    <property type="evidence" value="ECO:0007669"/>
    <property type="project" value="InterPro"/>
</dbReference>
<dbReference type="PROSITE" id="PS50987">
    <property type="entry name" value="HTH_ARSR_2"/>
    <property type="match status" value="1"/>
</dbReference>
<proteinExistence type="predicted"/>
<reference evidence="5 6" key="1">
    <citation type="submission" date="2016-10" db="EMBL/GenBank/DDBJ databases">
        <authorList>
            <person name="de Groot N.N."/>
        </authorList>
    </citation>
    <scope>NUCLEOTIDE SEQUENCE [LARGE SCALE GENOMIC DNA]</scope>
    <source>
        <strain evidence="5 6">DSM 45434</strain>
    </source>
</reference>
<dbReference type="PANTHER" id="PTHR33154:SF18">
    <property type="entry name" value="ARSENICAL RESISTANCE OPERON REPRESSOR"/>
    <property type="match status" value="1"/>
</dbReference>
<evidence type="ECO:0000256" key="3">
    <source>
        <dbReference type="ARBA" id="ARBA00023163"/>
    </source>
</evidence>
<dbReference type="InterPro" id="IPR011991">
    <property type="entry name" value="ArsR-like_HTH"/>
</dbReference>
<keyword evidence="3" id="KW-0804">Transcription</keyword>
<dbReference type="InterPro" id="IPR051081">
    <property type="entry name" value="HTH_MetalResp_TranReg"/>
</dbReference>
<keyword evidence="6" id="KW-1185">Reference proteome</keyword>
<sequence length="108" mass="11625">MLVDAPPCCPLTTEPLSPADADRHAAAFKVLGEPVRLRIISLLAAEGCPPTTVGELAEALELSQPTVSHHLKRLTEAGFLARRPEGRRVVHTVRPELFADLRTVLSVG</sequence>
<name>A0A1H1UK14_9CORY</name>
<gene>
    <name evidence="5" type="ORF">SAMN04488539_2260</name>
</gene>
<dbReference type="eggNOG" id="COG0640">
    <property type="taxonomic scope" value="Bacteria"/>
</dbReference>
<dbReference type="SMART" id="SM00418">
    <property type="entry name" value="HTH_ARSR"/>
    <property type="match status" value="1"/>
</dbReference>
<dbReference type="NCBIfam" id="NF033788">
    <property type="entry name" value="HTH_metalloreg"/>
    <property type="match status" value="1"/>
</dbReference>
<dbReference type="InterPro" id="IPR001845">
    <property type="entry name" value="HTH_ArsR_DNA-bd_dom"/>
</dbReference>
<evidence type="ECO:0000256" key="1">
    <source>
        <dbReference type="ARBA" id="ARBA00023015"/>
    </source>
</evidence>
<dbReference type="SUPFAM" id="SSF46785">
    <property type="entry name" value="Winged helix' DNA-binding domain"/>
    <property type="match status" value="1"/>
</dbReference>
<dbReference type="CDD" id="cd00090">
    <property type="entry name" value="HTH_ARSR"/>
    <property type="match status" value="1"/>
</dbReference>
<dbReference type="Pfam" id="PF01022">
    <property type="entry name" value="HTH_5"/>
    <property type="match status" value="1"/>
</dbReference>
<feature type="domain" description="HTH arsR-type" evidence="4">
    <location>
        <begin position="16"/>
        <end position="108"/>
    </location>
</feature>
<dbReference type="RefSeq" id="WP_019193537.1">
    <property type="nucleotide sequence ID" value="NZ_LT629765.1"/>
</dbReference>
<dbReference type="STRING" id="1203190.GCA_000312345_00681"/>